<dbReference type="PANTHER" id="PTHR43133:SF65">
    <property type="entry name" value="ECF RNA POLYMERASE SIGMA FACTOR SIGG"/>
    <property type="match status" value="1"/>
</dbReference>
<dbReference type="EMBL" id="BAAAGX010000014">
    <property type="protein sequence ID" value="GAA0248188.1"/>
    <property type="molecule type" value="Genomic_DNA"/>
</dbReference>
<keyword evidence="5" id="KW-0804">Transcription</keyword>
<dbReference type="SUPFAM" id="SSF88659">
    <property type="entry name" value="Sigma3 and sigma4 domains of RNA polymerase sigma factors"/>
    <property type="match status" value="1"/>
</dbReference>
<dbReference type="InterPro" id="IPR014305">
    <property type="entry name" value="RNA_pol_sigma-G_actinobac"/>
</dbReference>
<evidence type="ECO:0000256" key="2">
    <source>
        <dbReference type="ARBA" id="ARBA00011344"/>
    </source>
</evidence>
<protein>
    <submittedName>
        <fullName evidence="10">Sigma-70 family RNA polymerase sigma factor</fullName>
    </submittedName>
</protein>
<feature type="domain" description="RNA polymerase sigma factor 70 region 4 type 2" evidence="8">
    <location>
        <begin position="137"/>
        <end position="188"/>
    </location>
</feature>
<dbReference type="InterPro" id="IPR039425">
    <property type="entry name" value="RNA_pol_sigma-70-like"/>
</dbReference>
<dbReference type="Gene3D" id="1.10.1740.10">
    <property type="match status" value="1"/>
</dbReference>
<keyword evidence="11" id="KW-1185">Reference proteome</keyword>
<dbReference type="InterPro" id="IPR013249">
    <property type="entry name" value="RNA_pol_sigma70_r4_t2"/>
</dbReference>
<dbReference type="PANTHER" id="PTHR43133">
    <property type="entry name" value="RNA POLYMERASE ECF-TYPE SIGMA FACTO"/>
    <property type="match status" value="1"/>
</dbReference>
<evidence type="ECO:0000259" key="7">
    <source>
        <dbReference type="Pfam" id="PF04542"/>
    </source>
</evidence>
<feature type="domain" description="RNA polymerase sigma-70 region 2" evidence="7">
    <location>
        <begin position="19"/>
        <end position="84"/>
    </location>
</feature>
<dbReference type="Pfam" id="PF08281">
    <property type="entry name" value="Sigma70_r4_2"/>
    <property type="match status" value="1"/>
</dbReference>
<dbReference type="InterPro" id="IPR013325">
    <property type="entry name" value="RNA_pol_sigma_r2"/>
</dbReference>
<dbReference type="NCBIfam" id="TIGR02960">
    <property type="entry name" value="SigX5"/>
    <property type="match status" value="1"/>
</dbReference>
<sequence length="311" mass="33919">MTRAATMDAVAPDFAELADPYRGEILAHCYRLLGSRHDAEDAVQDTYVRAWRGFAAFEGRSSVRRWLYVIATRVCLTARQHRGRRPLPSGLGPPGTGPETAPELDLDWFEPLPDALLRTERETPESVVAAHAGIRLAFTVALQHLPARQRAALILADVLGWPAADVADVLGTSRAGVHSALQRARARLRTLGVAADDVAEPVDAATRTLLDRYADAFARADAAPLVELLRADVVLEMPPIPTWFRGRDAVLGFLRARVLRRPGTWRLTPIRANTEPAFAVYEDGVAHGVHIVTITGGRVARITAFNDPGVL</sequence>
<accession>A0ABN0UEW5</accession>
<dbReference type="NCBIfam" id="TIGR02937">
    <property type="entry name" value="sigma70-ECF"/>
    <property type="match status" value="1"/>
</dbReference>
<comment type="caution">
    <text evidence="10">The sequence shown here is derived from an EMBL/GenBank/DDBJ whole genome shotgun (WGS) entry which is preliminary data.</text>
</comment>
<dbReference type="InterPro" id="IPR036388">
    <property type="entry name" value="WH-like_DNA-bd_sf"/>
</dbReference>
<name>A0ABN0UEW5_9ACTN</name>
<dbReference type="InterPro" id="IPR037401">
    <property type="entry name" value="SnoaL-like"/>
</dbReference>
<dbReference type="InterPro" id="IPR013324">
    <property type="entry name" value="RNA_pol_sigma_r3/r4-like"/>
</dbReference>
<evidence type="ECO:0000256" key="5">
    <source>
        <dbReference type="ARBA" id="ARBA00023163"/>
    </source>
</evidence>
<dbReference type="InterPro" id="IPR032710">
    <property type="entry name" value="NTF2-like_dom_sf"/>
</dbReference>
<dbReference type="Proteomes" id="UP001500967">
    <property type="component" value="Unassembled WGS sequence"/>
</dbReference>
<dbReference type="Gene3D" id="3.10.450.50">
    <property type="match status" value="1"/>
</dbReference>
<dbReference type="CDD" id="cd06171">
    <property type="entry name" value="Sigma70_r4"/>
    <property type="match status" value="1"/>
</dbReference>
<feature type="domain" description="SnoaL-like" evidence="9">
    <location>
        <begin position="211"/>
        <end position="301"/>
    </location>
</feature>
<dbReference type="InterPro" id="IPR007627">
    <property type="entry name" value="RNA_pol_sigma70_r2"/>
</dbReference>
<dbReference type="RefSeq" id="WP_344650058.1">
    <property type="nucleotide sequence ID" value="NZ_BAAAGX010000014.1"/>
</dbReference>
<proteinExistence type="inferred from homology"/>
<keyword evidence="3" id="KW-0805">Transcription regulation</keyword>
<keyword evidence="4" id="KW-0731">Sigma factor</keyword>
<evidence type="ECO:0000256" key="4">
    <source>
        <dbReference type="ARBA" id="ARBA00023082"/>
    </source>
</evidence>
<evidence type="ECO:0000313" key="11">
    <source>
        <dbReference type="Proteomes" id="UP001500967"/>
    </source>
</evidence>
<dbReference type="NCBIfam" id="NF006089">
    <property type="entry name" value="PRK08241.1"/>
    <property type="match status" value="1"/>
</dbReference>
<evidence type="ECO:0000259" key="9">
    <source>
        <dbReference type="Pfam" id="PF12680"/>
    </source>
</evidence>
<feature type="region of interest" description="Disordered" evidence="6">
    <location>
        <begin position="83"/>
        <end position="104"/>
    </location>
</feature>
<dbReference type="Pfam" id="PF04542">
    <property type="entry name" value="Sigma70_r2"/>
    <property type="match status" value="1"/>
</dbReference>
<evidence type="ECO:0000256" key="3">
    <source>
        <dbReference type="ARBA" id="ARBA00023015"/>
    </source>
</evidence>
<gene>
    <name evidence="10" type="ORF">GCM10009539_36850</name>
</gene>
<organism evidence="10 11">
    <name type="scientific">Cryptosporangium japonicum</name>
    <dbReference type="NCBI Taxonomy" id="80872"/>
    <lineage>
        <taxon>Bacteria</taxon>
        <taxon>Bacillati</taxon>
        <taxon>Actinomycetota</taxon>
        <taxon>Actinomycetes</taxon>
        <taxon>Cryptosporangiales</taxon>
        <taxon>Cryptosporangiaceae</taxon>
        <taxon>Cryptosporangium</taxon>
    </lineage>
</organism>
<evidence type="ECO:0000256" key="6">
    <source>
        <dbReference type="SAM" id="MobiDB-lite"/>
    </source>
</evidence>
<evidence type="ECO:0000256" key="1">
    <source>
        <dbReference type="ARBA" id="ARBA00010641"/>
    </source>
</evidence>
<dbReference type="SUPFAM" id="SSF54427">
    <property type="entry name" value="NTF2-like"/>
    <property type="match status" value="1"/>
</dbReference>
<dbReference type="Pfam" id="PF12680">
    <property type="entry name" value="SnoaL_2"/>
    <property type="match status" value="1"/>
</dbReference>
<evidence type="ECO:0000259" key="8">
    <source>
        <dbReference type="Pfam" id="PF08281"/>
    </source>
</evidence>
<dbReference type="SUPFAM" id="SSF88946">
    <property type="entry name" value="Sigma2 domain of RNA polymerase sigma factors"/>
    <property type="match status" value="1"/>
</dbReference>
<reference evidence="10 11" key="1">
    <citation type="journal article" date="2019" name="Int. J. Syst. Evol. Microbiol.">
        <title>The Global Catalogue of Microorganisms (GCM) 10K type strain sequencing project: providing services to taxonomists for standard genome sequencing and annotation.</title>
        <authorList>
            <consortium name="The Broad Institute Genomics Platform"/>
            <consortium name="The Broad Institute Genome Sequencing Center for Infectious Disease"/>
            <person name="Wu L."/>
            <person name="Ma J."/>
        </authorList>
    </citation>
    <scope>NUCLEOTIDE SEQUENCE [LARGE SCALE GENOMIC DNA]</scope>
    <source>
        <strain evidence="10 11">JCM 10425</strain>
    </source>
</reference>
<comment type="subunit">
    <text evidence="2">Interacts transiently with the RNA polymerase catalytic core formed by RpoA, RpoB, RpoC and RpoZ (2 alpha, 1 beta, 1 beta' and 1 omega subunit) to form the RNA polymerase holoenzyme that can initiate transcription.</text>
</comment>
<dbReference type="Gene3D" id="1.10.10.10">
    <property type="entry name" value="Winged helix-like DNA-binding domain superfamily/Winged helix DNA-binding domain"/>
    <property type="match status" value="1"/>
</dbReference>
<dbReference type="InterPro" id="IPR014284">
    <property type="entry name" value="RNA_pol_sigma-70_dom"/>
</dbReference>
<evidence type="ECO:0000313" key="10">
    <source>
        <dbReference type="EMBL" id="GAA0248188.1"/>
    </source>
</evidence>
<comment type="similarity">
    <text evidence="1">Belongs to the sigma-70 factor family. ECF subfamily.</text>
</comment>